<dbReference type="EMBL" id="CADCXY010000003">
    <property type="protein sequence ID" value="CAB0151117.1"/>
    <property type="molecule type" value="Genomic_DNA"/>
</dbReference>
<evidence type="ECO:0000313" key="2">
    <source>
        <dbReference type="Proteomes" id="UP000481517"/>
    </source>
</evidence>
<reference evidence="1 2" key="1">
    <citation type="submission" date="2020-02" db="EMBL/GenBank/DDBJ databases">
        <authorList>
            <person name="Rodrigo-Torres L."/>
            <person name="Arahal R. D."/>
            <person name="Lucena T."/>
        </authorList>
    </citation>
    <scope>NUCLEOTIDE SEQUENCE [LARGE SCALE GENOMIC DNA]</scope>
    <source>
        <strain evidence="1 2">CECT 9734</strain>
    </source>
</reference>
<dbReference type="Proteomes" id="UP000481517">
    <property type="component" value="Unassembled WGS sequence"/>
</dbReference>
<protein>
    <submittedName>
        <fullName evidence="1">Uncharacterized protein</fullName>
    </submittedName>
</protein>
<evidence type="ECO:0000313" key="1">
    <source>
        <dbReference type="EMBL" id="CAB0151117.1"/>
    </source>
</evidence>
<sequence length="29" mass="3217">MIFDILLNGPFRLGFKLPAKSVDAGDHPF</sequence>
<keyword evidence="2" id="KW-1185">Reference proteome</keyword>
<name>A0A6S6WQ75_9GAMM</name>
<gene>
    <name evidence="1" type="ORF">PSI9734_01531</name>
</gene>
<organism evidence="1 2">
    <name type="scientific">Pseudidiomarina piscicola</name>
    <dbReference type="NCBI Taxonomy" id="2614830"/>
    <lineage>
        <taxon>Bacteria</taxon>
        <taxon>Pseudomonadati</taxon>
        <taxon>Pseudomonadota</taxon>
        <taxon>Gammaproteobacteria</taxon>
        <taxon>Alteromonadales</taxon>
        <taxon>Idiomarinaceae</taxon>
        <taxon>Pseudidiomarina</taxon>
    </lineage>
</organism>
<proteinExistence type="predicted"/>
<dbReference type="AlphaFoldDB" id="A0A6S6WQ75"/>
<accession>A0A6S6WQ75</accession>